<name>A0A8X6HZQ8_TRICU</name>
<dbReference type="AlphaFoldDB" id="A0A8X6HZQ8"/>
<evidence type="ECO:0000313" key="3">
    <source>
        <dbReference type="Proteomes" id="UP000887116"/>
    </source>
</evidence>
<feature type="region of interest" description="Disordered" evidence="1">
    <location>
        <begin position="1"/>
        <end position="36"/>
    </location>
</feature>
<comment type="caution">
    <text evidence="2">The sequence shown here is derived from an EMBL/GenBank/DDBJ whole genome shotgun (WGS) entry which is preliminary data.</text>
</comment>
<dbReference type="EMBL" id="BMAO01002958">
    <property type="protein sequence ID" value="GFQ84647.1"/>
    <property type="molecule type" value="Genomic_DNA"/>
</dbReference>
<proteinExistence type="predicted"/>
<gene>
    <name evidence="2" type="ORF">TNCT_735561</name>
</gene>
<evidence type="ECO:0000256" key="1">
    <source>
        <dbReference type="SAM" id="MobiDB-lite"/>
    </source>
</evidence>
<keyword evidence="3" id="KW-1185">Reference proteome</keyword>
<sequence length="73" mass="8024">MDEFFAILPPTPPGRNGGRYGGRPAAKDSQESSVSSPLKCYLTLSLRKVLLMYLFSTAIPLTATWIDFCCLPL</sequence>
<protein>
    <submittedName>
        <fullName evidence="2">Uncharacterized protein</fullName>
    </submittedName>
</protein>
<evidence type="ECO:0000313" key="2">
    <source>
        <dbReference type="EMBL" id="GFQ84647.1"/>
    </source>
</evidence>
<dbReference type="Proteomes" id="UP000887116">
    <property type="component" value="Unassembled WGS sequence"/>
</dbReference>
<accession>A0A8X6HZQ8</accession>
<reference evidence="2" key="1">
    <citation type="submission" date="2020-07" db="EMBL/GenBank/DDBJ databases">
        <title>Multicomponent nature underlies the extraordinary mechanical properties of spider dragline silk.</title>
        <authorList>
            <person name="Kono N."/>
            <person name="Nakamura H."/>
            <person name="Mori M."/>
            <person name="Yoshida Y."/>
            <person name="Ohtoshi R."/>
            <person name="Malay A.D."/>
            <person name="Moran D.A.P."/>
            <person name="Tomita M."/>
            <person name="Numata K."/>
            <person name="Arakawa K."/>
        </authorList>
    </citation>
    <scope>NUCLEOTIDE SEQUENCE</scope>
</reference>
<organism evidence="2 3">
    <name type="scientific">Trichonephila clavata</name>
    <name type="common">Joro spider</name>
    <name type="synonym">Nephila clavata</name>
    <dbReference type="NCBI Taxonomy" id="2740835"/>
    <lineage>
        <taxon>Eukaryota</taxon>
        <taxon>Metazoa</taxon>
        <taxon>Ecdysozoa</taxon>
        <taxon>Arthropoda</taxon>
        <taxon>Chelicerata</taxon>
        <taxon>Arachnida</taxon>
        <taxon>Araneae</taxon>
        <taxon>Araneomorphae</taxon>
        <taxon>Entelegynae</taxon>
        <taxon>Araneoidea</taxon>
        <taxon>Nephilidae</taxon>
        <taxon>Trichonephila</taxon>
    </lineage>
</organism>